<feature type="domain" description="Oxidoreductase N-terminal" evidence="3">
    <location>
        <begin position="28"/>
        <end position="124"/>
    </location>
</feature>
<dbReference type="InterPro" id="IPR013149">
    <property type="entry name" value="ADH-like_C"/>
</dbReference>
<gene>
    <name evidence="4" type="primary">QOR1</name>
    <name evidence="4" type="ORF">PICST_74654</name>
</gene>
<evidence type="ECO:0000313" key="4">
    <source>
        <dbReference type="EMBL" id="EAZ63872.2"/>
    </source>
</evidence>
<proteinExistence type="predicted"/>
<keyword evidence="5" id="KW-1185">Reference proteome</keyword>
<dbReference type="InParanoid" id="A3GG48"/>
<evidence type="ECO:0000313" key="5">
    <source>
        <dbReference type="Proteomes" id="UP000002258"/>
    </source>
</evidence>
<dbReference type="Pfam" id="PF16884">
    <property type="entry name" value="ADH_N_2"/>
    <property type="match status" value="1"/>
</dbReference>
<dbReference type="FunCoup" id="A3GG48">
    <property type="interactions" value="414"/>
</dbReference>
<dbReference type="Pfam" id="PF00107">
    <property type="entry name" value="ADH_zinc_N"/>
    <property type="match status" value="1"/>
</dbReference>
<dbReference type="HOGENOM" id="CLU_026673_29_2_1"/>
<dbReference type="AlphaFoldDB" id="A3GG48"/>
<dbReference type="STRING" id="322104.A3GG48"/>
<dbReference type="PANTHER" id="PTHR43205">
    <property type="entry name" value="PROSTAGLANDIN REDUCTASE"/>
    <property type="match status" value="1"/>
</dbReference>
<dbReference type="Proteomes" id="UP000002258">
    <property type="component" value="Chromosome 1"/>
</dbReference>
<evidence type="ECO:0000256" key="1">
    <source>
        <dbReference type="ARBA" id="ARBA00023002"/>
    </source>
</evidence>
<dbReference type="SUPFAM" id="SSF50129">
    <property type="entry name" value="GroES-like"/>
    <property type="match status" value="1"/>
</dbReference>
<dbReference type="InterPro" id="IPR041694">
    <property type="entry name" value="ADH_N_2"/>
</dbReference>
<comment type="caution">
    <text evidence="4">The sequence shown here is derived from an EMBL/GenBank/DDBJ whole genome shotgun (WGS) entry which is preliminary data.</text>
</comment>
<protein>
    <submittedName>
        <fullName evidence="4">Quinone oxidoreductase</fullName>
        <ecNumber evidence="4">1.6.5.5</ecNumber>
    </submittedName>
</protein>
<dbReference type="InterPro" id="IPR011032">
    <property type="entry name" value="GroES-like_sf"/>
</dbReference>
<dbReference type="GO" id="GO:0016628">
    <property type="term" value="F:oxidoreductase activity, acting on the CH-CH group of donors, NAD or NADP as acceptor"/>
    <property type="evidence" value="ECO:0007669"/>
    <property type="project" value="InterPro"/>
</dbReference>
<accession>A3GG48</accession>
<dbReference type="OMA" id="DKVMGMT"/>
<sequence>MSIPTSATKVVLKNAPTKEVNYEFGQPSSTFDVATEKLPELQDGQILVKILYLSNDPTQRTWMQKDQDLSRAYAPPILPGDAVKSLALAEVVASKSSKAAVGAVVSGRFEWADYAVASEASIFNIVDQSKGLPLPFYLSVLGMTSLTAYFGLTEVGQFKKPAEGEKGPIVAVSAASGATGSMVVKIAKHILGASKVIGISGSDEKCKYVESIGADYCANYHDPEWKEKLTKEIGQDYIDIYFDNVGGDILGFMLSKIKRFGRVVACGAISGYNDRELIKVPNWGEIITNSLTVQGFIVGNYLAKVPEAIAVLADGLTTGKLQVAESFHVEDLSEKEDKFEQIPQVWKLLFGNQKPNGKLITKIA</sequence>
<dbReference type="InterPro" id="IPR036291">
    <property type="entry name" value="NAD(P)-bd_dom_sf"/>
</dbReference>
<dbReference type="GeneID" id="4851247"/>
<feature type="domain" description="Alcohol dehydrogenase-like C-terminal" evidence="2">
    <location>
        <begin position="179"/>
        <end position="313"/>
    </location>
</feature>
<dbReference type="eggNOG" id="KOG1196">
    <property type="taxonomic scope" value="Eukaryota"/>
</dbReference>
<evidence type="ECO:0000259" key="2">
    <source>
        <dbReference type="Pfam" id="PF00107"/>
    </source>
</evidence>
<dbReference type="InterPro" id="IPR045010">
    <property type="entry name" value="MDR_fam"/>
</dbReference>
<dbReference type="PANTHER" id="PTHR43205:SF19">
    <property type="entry name" value="ENOYL REDUCTASE (ER) DOMAIN-CONTAINING PROTEIN"/>
    <property type="match status" value="1"/>
</dbReference>
<keyword evidence="1 4" id="KW-0560">Oxidoreductase</keyword>
<dbReference type="OrthoDB" id="809632at2759"/>
<reference evidence="4 5" key="1">
    <citation type="journal article" date="2007" name="Nat. Biotechnol.">
        <title>Genome sequence of the lignocellulose-bioconverting and xylose-fermenting yeast Pichia stipitis.</title>
        <authorList>
            <person name="Jeffries T.W."/>
            <person name="Grigoriev I.V."/>
            <person name="Grimwood J."/>
            <person name="Laplaza J.M."/>
            <person name="Aerts A."/>
            <person name="Salamov A."/>
            <person name="Schmutz J."/>
            <person name="Lindquist E."/>
            <person name="Dehal P."/>
            <person name="Shapiro H."/>
            <person name="Jin Y.S."/>
            <person name="Passoth V."/>
            <person name="Richardson P.M."/>
        </authorList>
    </citation>
    <scope>NUCLEOTIDE SEQUENCE [LARGE SCALE GENOMIC DNA]</scope>
    <source>
        <strain evidence="5">ATCC 58785 / CBS 6054 / NBRC 10063 / NRRL Y-11545</strain>
    </source>
</reference>
<dbReference type="RefSeq" id="XP_001387895.2">
    <property type="nucleotide sequence ID" value="XM_001387858.1"/>
</dbReference>
<dbReference type="CDD" id="cd05288">
    <property type="entry name" value="PGDH"/>
    <property type="match status" value="1"/>
</dbReference>
<dbReference type="EC" id="1.6.5.5" evidence="4"/>
<dbReference type="EMBL" id="AAVQ01000001">
    <property type="protein sequence ID" value="EAZ63872.2"/>
    <property type="molecule type" value="Genomic_DNA"/>
</dbReference>
<dbReference type="Gene3D" id="3.40.50.720">
    <property type="entry name" value="NAD(P)-binding Rossmann-like Domain"/>
    <property type="match status" value="1"/>
</dbReference>
<dbReference type="KEGG" id="pic:PICST_74654"/>
<evidence type="ECO:0000259" key="3">
    <source>
        <dbReference type="Pfam" id="PF16884"/>
    </source>
</evidence>
<name>A3GG48_PICST</name>
<organism evidence="4 5">
    <name type="scientific">Scheffersomyces stipitis (strain ATCC 58785 / CBS 6054 / NBRC 10063 / NRRL Y-11545)</name>
    <name type="common">Yeast</name>
    <name type="synonym">Pichia stipitis</name>
    <dbReference type="NCBI Taxonomy" id="322104"/>
    <lineage>
        <taxon>Eukaryota</taxon>
        <taxon>Fungi</taxon>
        <taxon>Dikarya</taxon>
        <taxon>Ascomycota</taxon>
        <taxon>Saccharomycotina</taxon>
        <taxon>Pichiomycetes</taxon>
        <taxon>Debaryomycetaceae</taxon>
        <taxon>Scheffersomyces</taxon>
    </lineage>
</organism>
<dbReference type="GO" id="GO:0003960">
    <property type="term" value="F:quinone reductase (NADPH) activity"/>
    <property type="evidence" value="ECO:0007669"/>
    <property type="project" value="UniProtKB-EC"/>
</dbReference>
<dbReference type="SUPFAM" id="SSF51735">
    <property type="entry name" value="NAD(P)-binding Rossmann-fold domains"/>
    <property type="match status" value="1"/>
</dbReference>
<dbReference type="Gene3D" id="3.90.180.10">
    <property type="entry name" value="Medium-chain alcohol dehydrogenases, catalytic domain"/>
    <property type="match status" value="1"/>
</dbReference>